<evidence type="ECO:0000256" key="1">
    <source>
        <dbReference type="ARBA" id="ARBA00022475"/>
    </source>
</evidence>
<dbReference type="Proteomes" id="UP000320146">
    <property type="component" value="Unassembled WGS sequence"/>
</dbReference>
<dbReference type="PANTHER" id="PTHR34990">
    <property type="entry name" value="UDP-2,3-DIACYLGLUCOSAMINE HYDROLASE-RELATED"/>
    <property type="match status" value="1"/>
</dbReference>
<organism evidence="7 8">
    <name type="scientific">SAR86 cluster bacterium</name>
    <dbReference type="NCBI Taxonomy" id="2030880"/>
    <lineage>
        <taxon>Bacteria</taxon>
        <taxon>Pseudomonadati</taxon>
        <taxon>Pseudomonadota</taxon>
        <taxon>Gammaproteobacteria</taxon>
        <taxon>SAR86 cluster</taxon>
    </lineage>
</organism>
<dbReference type="GO" id="GO:0046872">
    <property type="term" value="F:metal ion binding"/>
    <property type="evidence" value="ECO:0007669"/>
    <property type="project" value="UniProtKB-KW"/>
</dbReference>
<reference evidence="7 8" key="1">
    <citation type="submission" date="2019-02" db="EMBL/GenBank/DDBJ databases">
        <title>Prokaryotic population dynamics and viral predation in marine succession experiment using metagenomics: the confinement effect.</title>
        <authorList>
            <person name="Haro-Moreno J.M."/>
            <person name="Rodriguez-Valera F."/>
            <person name="Lopez-Perez M."/>
        </authorList>
    </citation>
    <scope>NUCLEOTIDE SEQUENCE [LARGE SCALE GENOMIC DNA]</scope>
    <source>
        <strain evidence="7">MED-G166</strain>
    </source>
</reference>
<evidence type="ECO:0000256" key="2">
    <source>
        <dbReference type="ARBA" id="ARBA00022519"/>
    </source>
</evidence>
<dbReference type="CDD" id="cd07398">
    <property type="entry name" value="MPP_YbbF-LpxH"/>
    <property type="match status" value="1"/>
</dbReference>
<feature type="domain" description="Calcineurin-like phosphoesterase" evidence="6">
    <location>
        <begin position="10"/>
        <end position="209"/>
    </location>
</feature>
<keyword evidence="3" id="KW-0479">Metal-binding</keyword>
<evidence type="ECO:0000313" key="8">
    <source>
        <dbReference type="Proteomes" id="UP000320146"/>
    </source>
</evidence>
<evidence type="ECO:0000256" key="3">
    <source>
        <dbReference type="ARBA" id="ARBA00022723"/>
    </source>
</evidence>
<dbReference type="GO" id="GO:0009245">
    <property type="term" value="P:lipid A biosynthetic process"/>
    <property type="evidence" value="ECO:0007669"/>
    <property type="project" value="TreeGrafter"/>
</dbReference>
<dbReference type="Pfam" id="PF00149">
    <property type="entry name" value="Metallophos"/>
    <property type="match status" value="1"/>
</dbReference>
<keyword evidence="2" id="KW-0997">Cell inner membrane</keyword>
<dbReference type="InterPro" id="IPR029052">
    <property type="entry name" value="Metallo-depent_PP-like"/>
</dbReference>
<keyword evidence="4" id="KW-0472">Membrane</keyword>
<dbReference type="PANTHER" id="PTHR34990:SF2">
    <property type="entry name" value="BLL8164 PROTEIN"/>
    <property type="match status" value="1"/>
</dbReference>
<dbReference type="InterPro" id="IPR004843">
    <property type="entry name" value="Calcineurin-like_PHP"/>
</dbReference>
<protein>
    <submittedName>
        <fullName evidence="7">UDP-2,3-diacylglucosamine diphosphatase</fullName>
    </submittedName>
</protein>
<gene>
    <name evidence="7" type="ORF">EVA99_02180</name>
</gene>
<dbReference type="EMBL" id="SHBL01000013">
    <property type="protein sequence ID" value="RZO24143.1"/>
    <property type="molecule type" value="Genomic_DNA"/>
</dbReference>
<evidence type="ECO:0000256" key="5">
    <source>
        <dbReference type="ARBA" id="ARBA00023211"/>
    </source>
</evidence>
<dbReference type="SUPFAM" id="SSF56300">
    <property type="entry name" value="Metallo-dependent phosphatases"/>
    <property type="match status" value="1"/>
</dbReference>
<dbReference type="InterPro" id="IPR043461">
    <property type="entry name" value="LpxH-like"/>
</dbReference>
<proteinExistence type="predicted"/>
<dbReference type="Gene3D" id="3.60.21.10">
    <property type="match status" value="1"/>
</dbReference>
<sequence length="257" mass="29686">MNKNNQYKSIFLSDIHLGFNGCQNEKLEHFLGSVSCENLYLVGDIIDFWSMEDKFYWPEGHQKVLNTFDQMFKNGTNIFYISGNHDDPLRDIDLKENLKFKNNNYAEIMNVLSNFKHEEKHEFLSIKHGKIIVLHGDQYDAVTSNAKWISKLGGILYDALIVINRPLSKYLKNLTKKIVSSLSGFQQLVKKECQDGGYRGLICGHNHRPEILKFKTHYYLNTGDWVESCSAIVEELDGTIKLIKIEEDLKITSLSEL</sequence>
<evidence type="ECO:0000313" key="7">
    <source>
        <dbReference type="EMBL" id="RZO24143.1"/>
    </source>
</evidence>
<keyword evidence="5" id="KW-0464">Manganese</keyword>
<comment type="caution">
    <text evidence="7">The sequence shown here is derived from an EMBL/GenBank/DDBJ whole genome shotgun (WGS) entry which is preliminary data.</text>
</comment>
<dbReference type="GO" id="GO:0008758">
    <property type="term" value="F:UDP-2,3-diacylglucosamine hydrolase activity"/>
    <property type="evidence" value="ECO:0007669"/>
    <property type="project" value="TreeGrafter"/>
</dbReference>
<dbReference type="AlphaFoldDB" id="A0A520MSF0"/>
<dbReference type="GO" id="GO:0016020">
    <property type="term" value="C:membrane"/>
    <property type="evidence" value="ECO:0007669"/>
    <property type="project" value="GOC"/>
</dbReference>
<name>A0A520MSF0_9GAMM</name>
<evidence type="ECO:0000259" key="6">
    <source>
        <dbReference type="Pfam" id="PF00149"/>
    </source>
</evidence>
<keyword evidence="1" id="KW-1003">Cell membrane</keyword>
<accession>A0A520MSF0</accession>
<evidence type="ECO:0000256" key="4">
    <source>
        <dbReference type="ARBA" id="ARBA00023136"/>
    </source>
</evidence>